<dbReference type="SUPFAM" id="SSF55961">
    <property type="entry name" value="Bet v1-like"/>
    <property type="match status" value="1"/>
</dbReference>
<dbReference type="CDD" id="cd08895">
    <property type="entry name" value="SRPBCC_CalC_Aha1-like_2"/>
    <property type="match status" value="1"/>
</dbReference>
<evidence type="ECO:0000313" key="3">
    <source>
        <dbReference type="EMBL" id="WAS96349.1"/>
    </source>
</evidence>
<organism evidence="3 4">
    <name type="scientific">Nannocystis punicea</name>
    <dbReference type="NCBI Taxonomy" id="2995304"/>
    <lineage>
        <taxon>Bacteria</taxon>
        <taxon>Pseudomonadati</taxon>
        <taxon>Myxococcota</taxon>
        <taxon>Polyangia</taxon>
        <taxon>Nannocystales</taxon>
        <taxon>Nannocystaceae</taxon>
        <taxon>Nannocystis</taxon>
    </lineage>
</organism>
<dbReference type="EMBL" id="CP114040">
    <property type="protein sequence ID" value="WAS96349.1"/>
    <property type="molecule type" value="Genomic_DNA"/>
</dbReference>
<dbReference type="Proteomes" id="UP001164459">
    <property type="component" value="Chromosome"/>
</dbReference>
<reference evidence="3" key="1">
    <citation type="submission" date="2022-11" db="EMBL/GenBank/DDBJ databases">
        <title>Minimal conservation of predation-associated metabolite biosynthetic gene clusters underscores biosynthetic potential of Myxococcota including descriptions for ten novel species: Archangium lansinium sp. nov., Myxococcus landrumus sp. nov., Nannocystis bai.</title>
        <authorList>
            <person name="Ahearne A."/>
            <person name="Stevens C."/>
            <person name="Dowd S."/>
        </authorList>
    </citation>
    <scope>NUCLEOTIDE SEQUENCE</scope>
    <source>
        <strain evidence="3">Fl3</strain>
    </source>
</reference>
<comment type="similarity">
    <text evidence="1">Belongs to the AHA1 family.</text>
</comment>
<proteinExistence type="inferred from homology"/>
<dbReference type="InterPro" id="IPR013538">
    <property type="entry name" value="ASHA1/2-like_C"/>
</dbReference>
<dbReference type="RefSeq" id="WP_269038689.1">
    <property type="nucleotide sequence ID" value="NZ_CP114040.1"/>
</dbReference>
<keyword evidence="4" id="KW-1185">Reference proteome</keyword>
<evidence type="ECO:0000313" key="4">
    <source>
        <dbReference type="Proteomes" id="UP001164459"/>
    </source>
</evidence>
<dbReference type="InterPro" id="IPR023393">
    <property type="entry name" value="START-like_dom_sf"/>
</dbReference>
<dbReference type="Gene3D" id="3.30.530.20">
    <property type="match status" value="1"/>
</dbReference>
<protein>
    <submittedName>
        <fullName evidence="3">SRPBCC family protein</fullName>
    </submittedName>
</protein>
<evidence type="ECO:0000256" key="1">
    <source>
        <dbReference type="ARBA" id="ARBA00006817"/>
    </source>
</evidence>
<dbReference type="Pfam" id="PF08327">
    <property type="entry name" value="AHSA1"/>
    <property type="match status" value="1"/>
</dbReference>
<name>A0ABY7HBB7_9BACT</name>
<gene>
    <name evidence="3" type="ORF">O0S08_09330</name>
</gene>
<accession>A0ABY7HBB7</accession>
<feature type="domain" description="Activator of Hsp90 ATPase homologue 1/2-like C-terminal" evidence="2">
    <location>
        <begin position="11"/>
        <end position="151"/>
    </location>
</feature>
<sequence>MSTTRISHHLRAPRAAVYRALLDASAVENWRVPPGMTSRVHTFEPREGGAFRVSLTYEAPDRAGKTSAHTDTYHGRFLQLVPDEKIVESLEFETADPSLQGEMTITTTLVDADGGGTDLHAIHEGLPPGVAPADNATGWRESLARLAALVETSAAAT</sequence>
<evidence type="ECO:0000259" key="2">
    <source>
        <dbReference type="Pfam" id="PF08327"/>
    </source>
</evidence>